<dbReference type="InterPro" id="IPR010285">
    <property type="entry name" value="DNA_helicase_pif1-like_DEAD"/>
</dbReference>
<keyword evidence="1" id="KW-0234">DNA repair</keyword>
<dbReference type="AlphaFoldDB" id="A0AAD9PZI3"/>
<comment type="catalytic activity">
    <reaction evidence="1">
        <text>ATP + H2O = ADP + phosphate + H(+)</text>
        <dbReference type="Rhea" id="RHEA:13065"/>
        <dbReference type="ChEBI" id="CHEBI:15377"/>
        <dbReference type="ChEBI" id="CHEBI:15378"/>
        <dbReference type="ChEBI" id="CHEBI:30616"/>
        <dbReference type="ChEBI" id="CHEBI:43474"/>
        <dbReference type="ChEBI" id="CHEBI:456216"/>
        <dbReference type="EC" id="5.6.2.3"/>
    </reaction>
</comment>
<comment type="cofactor">
    <cofactor evidence="1">
        <name>Mg(2+)</name>
        <dbReference type="ChEBI" id="CHEBI:18420"/>
    </cofactor>
</comment>
<name>A0AAD9PZI3_ACRCE</name>
<dbReference type="GO" id="GO:0000723">
    <property type="term" value="P:telomere maintenance"/>
    <property type="evidence" value="ECO:0007669"/>
    <property type="project" value="InterPro"/>
</dbReference>
<gene>
    <name evidence="3" type="ORF">P5673_026975</name>
</gene>
<feature type="domain" description="DNA helicase Pif1-like DEAD-box helicase" evidence="2">
    <location>
        <begin position="3"/>
        <end position="178"/>
    </location>
</feature>
<sequence>MALNAEQLAALKFVADGHDISITGQAGVGKSRLVTSILSDCRSRNTKVAVVCSSRIVCTVYGRGIVSTVHSFYGLGTAEILANMIMEHSTAIASLVNKIVNVDVIIWDEASMSSFLAVDANNMKPFAGKQIVLVGEFLQLRPVPNRFDEGSFMFNSHVFGAAISNRIQLKRIRRQSPDEIEKAPTILYNRGVVDSLPGESVRLEAEFSGVTNNMIWPGEETVILKEGARYPIIVADAITGHKSQGLTLDSVVVDCFTEFVPGLIYVSSSCVRSASHIQMVNFTPSQLLKQPQEVIDICSTALGNPVADLSCCRSINMDDDFFNVSDRFVTAFHNNDDLRFPIEQLKENVTAYYETPSFLQDLVELILVHDRLNRHVSTLAKPRNDKFNQNKVHSMLLSVKKVDPRAPFAVAKNRLVDTLVMVKNFDDIRIFIILLWFQSFWFIEGHLVENQSEFILDMSRENFTKATAKLSEFFGSQLYSVMVSCLMEGITSELLPTHRALATQLSVYLEFFEHMKEVVKYGVQSPPKIKVATQHPTSGMNIVLCRVTSICFKCNFELFRAKSDIKNQCSTLKINHLFYAVYTEFATYLQIKSNIVMQVFVLVNVVSSKSNVGAQCSYIWTLQRHV</sequence>
<evidence type="ECO:0000256" key="1">
    <source>
        <dbReference type="RuleBase" id="RU363044"/>
    </source>
</evidence>
<keyword evidence="1" id="KW-0233">DNA recombination</keyword>
<dbReference type="InterPro" id="IPR051055">
    <property type="entry name" value="PIF1_helicase"/>
</dbReference>
<dbReference type="EC" id="5.6.2.3" evidence="1"/>
<keyword evidence="1" id="KW-0227">DNA damage</keyword>
<dbReference type="GO" id="GO:0006281">
    <property type="term" value="P:DNA repair"/>
    <property type="evidence" value="ECO:0007669"/>
    <property type="project" value="UniProtKB-KW"/>
</dbReference>
<keyword evidence="1 3" id="KW-0347">Helicase</keyword>
<keyword evidence="4" id="KW-1185">Reference proteome</keyword>
<protein>
    <recommendedName>
        <fullName evidence="1">ATP-dependent DNA helicase</fullName>
        <ecNumber evidence="1">5.6.2.3</ecNumber>
    </recommendedName>
</protein>
<keyword evidence="1" id="KW-0547">Nucleotide-binding</keyword>
<dbReference type="SUPFAM" id="SSF52540">
    <property type="entry name" value="P-loop containing nucleoside triphosphate hydrolases"/>
    <property type="match status" value="2"/>
</dbReference>
<dbReference type="Proteomes" id="UP001249851">
    <property type="component" value="Unassembled WGS sequence"/>
</dbReference>
<dbReference type="GO" id="GO:0043139">
    <property type="term" value="F:5'-3' DNA helicase activity"/>
    <property type="evidence" value="ECO:0007669"/>
    <property type="project" value="UniProtKB-EC"/>
</dbReference>
<evidence type="ECO:0000259" key="2">
    <source>
        <dbReference type="Pfam" id="PF05970"/>
    </source>
</evidence>
<accession>A0AAD9PZI3</accession>
<dbReference type="InterPro" id="IPR027417">
    <property type="entry name" value="P-loop_NTPase"/>
</dbReference>
<comment type="similarity">
    <text evidence="1">Belongs to the helicase family.</text>
</comment>
<keyword evidence="1" id="KW-0378">Hydrolase</keyword>
<dbReference type="Pfam" id="PF05970">
    <property type="entry name" value="PIF1"/>
    <property type="match status" value="1"/>
</dbReference>
<keyword evidence="1" id="KW-0067">ATP-binding</keyword>
<comment type="caution">
    <text evidence="3">The sequence shown here is derived from an EMBL/GenBank/DDBJ whole genome shotgun (WGS) entry which is preliminary data.</text>
</comment>
<dbReference type="EMBL" id="JARQWQ010000091">
    <property type="protein sequence ID" value="KAK2551978.1"/>
    <property type="molecule type" value="Genomic_DNA"/>
</dbReference>
<dbReference type="PANTHER" id="PTHR47642:SF5">
    <property type="entry name" value="ATP-DEPENDENT DNA HELICASE"/>
    <property type="match status" value="1"/>
</dbReference>
<dbReference type="Gene3D" id="3.40.50.300">
    <property type="entry name" value="P-loop containing nucleotide triphosphate hydrolases"/>
    <property type="match status" value="1"/>
</dbReference>
<reference evidence="3" key="1">
    <citation type="journal article" date="2023" name="G3 (Bethesda)">
        <title>Whole genome assembly and annotation of the endangered Caribbean coral Acropora cervicornis.</title>
        <authorList>
            <person name="Selwyn J.D."/>
            <person name="Vollmer S.V."/>
        </authorList>
    </citation>
    <scope>NUCLEOTIDE SEQUENCE</scope>
    <source>
        <strain evidence="3">K2</strain>
    </source>
</reference>
<reference evidence="3" key="2">
    <citation type="journal article" date="2023" name="Science">
        <title>Genomic signatures of disease resistance in endangered staghorn corals.</title>
        <authorList>
            <person name="Vollmer S.V."/>
            <person name="Selwyn J.D."/>
            <person name="Despard B.A."/>
            <person name="Roesel C.L."/>
        </authorList>
    </citation>
    <scope>NUCLEOTIDE SEQUENCE</scope>
    <source>
        <strain evidence="3">K2</strain>
    </source>
</reference>
<dbReference type="GO" id="GO:0005524">
    <property type="term" value="F:ATP binding"/>
    <property type="evidence" value="ECO:0007669"/>
    <property type="project" value="UniProtKB-KW"/>
</dbReference>
<organism evidence="3 4">
    <name type="scientific">Acropora cervicornis</name>
    <name type="common">Staghorn coral</name>
    <dbReference type="NCBI Taxonomy" id="6130"/>
    <lineage>
        <taxon>Eukaryota</taxon>
        <taxon>Metazoa</taxon>
        <taxon>Cnidaria</taxon>
        <taxon>Anthozoa</taxon>
        <taxon>Hexacorallia</taxon>
        <taxon>Scleractinia</taxon>
        <taxon>Astrocoeniina</taxon>
        <taxon>Acroporidae</taxon>
        <taxon>Acropora</taxon>
    </lineage>
</organism>
<evidence type="ECO:0000313" key="4">
    <source>
        <dbReference type="Proteomes" id="UP001249851"/>
    </source>
</evidence>
<dbReference type="PANTHER" id="PTHR47642">
    <property type="entry name" value="ATP-DEPENDENT DNA HELICASE"/>
    <property type="match status" value="1"/>
</dbReference>
<dbReference type="GO" id="GO:0016787">
    <property type="term" value="F:hydrolase activity"/>
    <property type="evidence" value="ECO:0007669"/>
    <property type="project" value="UniProtKB-KW"/>
</dbReference>
<evidence type="ECO:0000313" key="3">
    <source>
        <dbReference type="EMBL" id="KAK2551978.1"/>
    </source>
</evidence>
<dbReference type="GO" id="GO:0006310">
    <property type="term" value="P:DNA recombination"/>
    <property type="evidence" value="ECO:0007669"/>
    <property type="project" value="UniProtKB-KW"/>
</dbReference>
<proteinExistence type="inferred from homology"/>